<dbReference type="CDD" id="cd12263">
    <property type="entry name" value="RRM_ABT1_like"/>
    <property type="match status" value="1"/>
</dbReference>
<dbReference type="PANTHER" id="PTHR12311:SF7">
    <property type="entry name" value="ACTIVATOR OF BASAL TRANSCRIPTION 1"/>
    <property type="match status" value="1"/>
</dbReference>
<sequence length="297" mass="34209">MSDSRFVLDNRFAEESEAESSTSQTSRNRDLNPEQEDRSRGDQLSDRSEDEEGDDELGNGMLPEGFAGPSEKVVKPLTAEDLAKFQAVQEKTGVIYISRIPPGMRPTKVRHIMSGYGEVGRVYLQPEDPKRAYLRRKYTSTKKMHFTEGWVEFKDKRVARSVADMLNAQPIGGKKGTRWRDDIWTMKYLPKFKWHMLTEQIAHEAAMHAARLRVELSQSKREQQEYLKNVELARVLDKRAERKRKAGDDVPPPKEYTKKQKKGEFQGDTTSEKRKGRDIREPGNTEKQLSSVLSNIF</sequence>
<feature type="region of interest" description="Disordered" evidence="6">
    <location>
        <begin position="241"/>
        <end position="297"/>
    </location>
</feature>
<comment type="similarity">
    <text evidence="2">Belongs to the ESF2/ABP1 family.</text>
</comment>
<dbReference type="OrthoDB" id="287393at2759"/>
<feature type="compositionally biased region" description="Basic and acidic residues" evidence="6">
    <location>
        <begin position="241"/>
        <end position="284"/>
    </location>
</feature>
<dbReference type="GO" id="GO:0000480">
    <property type="term" value="P:endonucleolytic cleavage in 5'-ETS of tricistronic rRNA transcript (SSU-rRNA, 5.8S rRNA, LSU-rRNA)"/>
    <property type="evidence" value="ECO:0007669"/>
    <property type="project" value="TreeGrafter"/>
</dbReference>
<evidence type="ECO:0000256" key="1">
    <source>
        <dbReference type="ARBA" id="ARBA00004604"/>
    </source>
</evidence>
<dbReference type="GO" id="GO:0005730">
    <property type="term" value="C:nucleolus"/>
    <property type="evidence" value="ECO:0007669"/>
    <property type="project" value="UniProtKB-SubCell"/>
</dbReference>
<dbReference type="InterPro" id="IPR012677">
    <property type="entry name" value="Nucleotide-bd_a/b_plait_sf"/>
</dbReference>
<dbReference type="SUPFAM" id="SSF54928">
    <property type="entry name" value="RNA-binding domain, RBD"/>
    <property type="match status" value="1"/>
</dbReference>
<protein>
    <recommendedName>
        <fullName evidence="5">18S rRNA factor 2</fullName>
    </recommendedName>
</protein>
<keyword evidence="3" id="KW-0694">RNA-binding</keyword>
<dbReference type="GO" id="GO:0034462">
    <property type="term" value="P:small-subunit processome assembly"/>
    <property type="evidence" value="ECO:0007669"/>
    <property type="project" value="TreeGrafter"/>
</dbReference>
<evidence type="ECO:0000313" key="8">
    <source>
        <dbReference type="Proteomes" id="UP000186601"/>
    </source>
</evidence>
<dbReference type="GO" id="GO:0000472">
    <property type="term" value="P:endonucleolytic cleavage to generate mature 5'-end of SSU-rRNA from (SSU-rRNA, 5.8S rRNA, LSU-rRNA)"/>
    <property type="evidence" value="ECO:0007669"/>
    <property type="project" value="TreeGrafter"/>
</dbReference>
<evidence type="ECO:0000256" key="6">
    <source>
        <dbReference type="SAM" id="MobiDB-lite"/>
    </source>
</evidence>
<dbReference type="PANTHER" id="PTHR12311">
    <property type="entry name" value="ACTIVATOR OF BASAL TRANSCRIPTION 1"/>
    <property type="match status" value="1"/>
</dbReference>
<gene>
    <name evidence="7" type="ORF">PHLCEN_2v12333</name>
</gene>
<organism evidence="7 8">
    <name type="scientific">Hermanssonia centrifuga</name>
    <dbReference type="NCBI Taxonomy" id="98765"/>
    <lineage>
        <taxon>Eukaryota</taxon>
        <taxon>Fungi</taxon>
        <taxon>Dikarya</taxon>
        <taxon>Basidiomycota</taxon>
        <taxon>Agaricomycotina</taxon>
        <taxon>Agaricomycetes</taxon>
        <taxon>Polyporales</taxon>
        <taxon>Meruliaceae</taxon>
        <taxon>Hermanssonia</taxon>
    </lineage>
</organism>
<comment type="subcellular location">
    <subcellularLocation>
        <location evidence="1">Nucleus</location>
        <location evidence="1">Nucleolus</location>
    </subcellularLocation>
</comment>
<evidence type="ECO:0000256" key="2">
    <source>
        <dbReference type="ARBA" id="ARBA00005819"/>
    </source>
</evidence>
<accession>A0A2R6NIM2</accession>
<dbReference type="InterPro" id="IPR039119">
    <property type="entry name" value="ABT1/Esf2"/>
</dbReference>
<feature type="region of interest" description="Disordered" evidence="6">
    <location>
        <begin position="1"/>
        <end position="69"/>
    </location>
</feature>
<dbReference type="Proteomes" id="UP000186601">
    <property type="component" value="Unassembled WGS sequence"/>
</dbReference>
<evidence type="ECO:0000313" key="7">
    <source>
        <dbReference type="EMBL" id="PSR71832.1"/>
    </source>
</evidence>
<dbReference type="EMBL" id="MLYV02001242">
    <property type="protein sequence ID" value="PSR71832.1"/>
    <property type="molecule type" value="Genomic_DNA"/>
</dbReference>
<dbReference type="Gene3D" id="3.30.70.330">
    <property type="match status" value="1"/>
</dbReference>
<dbReference type="GO" id="GO:0000447">
    <property type="term" value="P:endonucleolytic cleavage in ITS1 to separate SSU-rRNA from 5.8S rRNA and LSU-rRNA from tricistronic rRNA transcript (SSU-rRNA, 5.8S rRNA, LSU-rRNA)"/>
    <property type="evidence" value="ECO:0007669"/>
    <property type="project" value="TreeGrafter"/>
</dbReference>
<keyword evidence="8" id="KW-1185">Reference proteome</keyword>
<dbReference type="STRING" id="98765.A0A2R6NIM2"/>
<evidence type="ECO:0000256" key="3">
    <source>
        <dbReference type="ARBA" id="ARBA00022884"/>
    </source>
</evidence>
<dbReference type="InterPro" id="IPR034353">
    <property type="entry name" value="ABT1/ESF2_RRM"/>
</dbReference>
<feature type="compositionally biased region" description="Polar residues" evidence="6">
    <location>
        <begin position="285"/>
        <end position="297"/>
    </location>
</feature>
<evidence type="ECO:0000256" key="4">
    <source>
        <dbReference type="ARBA" id="ARBA00023242"/>
    </source>
</evidence>
<dbReference type="GO" id="GO:0003723">
    <property type="term" value="F:RNA binding"/>
    <property type="evidence" value="ECO:0007669"/>
    <property type="project" value="UniProtKB-KW"/>
</dbReference>
<keyword evidence="4" id="KW-0539">Nucleus</keyword>
<dbReference type="InterPro" id="IPR035979">
    <property type="entry name" value="RBD_domain_sf"/>
</dbReference>
<feature type="compositionally biased region" description="Acidic residues" evidence="6">
    <location>
        <begin position="48"/>
        <end position="57"/>
    </location>
</feature>
<proteinExistence type="inferred from homology"/>
<evidence type="ECO:0000256" key="5">
    <source>
        <dbReference type="ARBA" id="ARBA00032634"/>
    </source>
</evidence>
<name>A0A2R6NIM2_9APHY</name>
<comment type="caution">
    <text evidence="7">The sequence shown here is derived from an EMBL/GenBank/DDBJ whole genome shotgun (WGS) entry which is preliminary data.</text>
</comment>
<dbReference type="AlphaFoldDB" id="A0A2R6NIM2"/>
<reference evidence="7 8" key="1">
    <citation type="submission" date="2018-02" db="EMBL/GenBank/DDBJ databases">
        <title>Genome sequence of the basidiomycete white-rot fungus Phlebia centrifuga.</title>
        <authorList>
            <person name="Granchi Z."/>
            <person name="Peng M."/>
            <person name="de Vries R.P."/>
            <person name="Hilden K."/>
            <person name="Makela M.R."/>
            <person name="Grigoriev I."/>
            <person name="Riley R."/>
        </authorList>
    </citation>
    <scope>NUCLEOTIDE SEQUENCE [LARGE SCALE GENOMIC DNA]</scope>
    <source>
        <strain evidence="7 8">FBCC195</strain>
    </source>
</reference>
<feature type="compositionally biased region" description="Basic and acidic residues" evidence="6">
    <location>
        <begin position="27"/>
        <end position="47"/>
    </location>
</feature>
<feature type="compositionally biased region" description="Basic and acidic residues" evidence="6">
    <location>
        <begin position="1"/>
        <end position="14"/>
    </location>
</feature>